<dbReference type="NCBIfam" id="TIGR00231">
    <property type="entry name" value="small_GTP"/>
    <property type="match status" value="1"/>
</dbReference>
<accession>X6LPT0</accession>
<dbReference type="Gene3D" id="3.40.50.300">
    <property type="entry name" value="P-loop containing nucleotide triphosphate hydrolases"/>
    <property type="match status" value="1"/>
</dbReference>
<dbReference type="EMBL" id="ASPP01033528">
    <property type="protein sequence ID" value="ETO03361.1"/>
    <property type="molecule type" value="Genomic_DNA"/>
</dbReference>
<dbReference type="SMART" id="SM00175">
    <property type="entry name" value="RAB"/>
    <property type="match status" value="1"/>
</dbReference>
<dbReference type="InterPro" id="IPR005225">
    <property type="entry name" value="Small_GTP-bd"/>
</dbReference>
<dbReference type="OrthoDB" id="9989112at2759"/>
<keyword evidence="3" id="KW-1185">Reference proteome</keyword>
<dbReference type="PANTHER" id="PTHR47978">
    <property type="match status" value="1"/>
</dbReference>
<organism evidence="2 3">
    <name type="scientific">Reticulomyxa filosa</name>
    <dbReference type="NCBI Taxonomy" id="46433"/>
    <lineage>
        <taxon>Eukaryota</taxon>
        <taxon>Sar</taxon>
        <taxon>Rhizaria</taxon>
        <taxon>Retaria</taxon>
        <taxon>Foraminifera</taxon>
        <taxon>Monothalamids</taxon>
        <taxon>Reticulomyxidae</taxon>
        <taxon>Reticulomyxa</taxon>
    </lineage>
</organism>
<dbReference type="SMART" id="SM00173">
    <property type="entry name" value="RAS"/>
    <property type="match status" value="1"/>
</dbReference>
<dbReference type="InterPro" id="IPR001806">
    <property type="entry name" value="Small_GTPase"/>
</dbReference>
<proteinExistence type="predicted"/>
<dbReference type="InterPro" id="IPR027417">
    <property type="entry name" value="P-loop_NTPase"/>
</dbReference>
<comment type="caution">
    <text evidence="2">The sequence shown here is derived from an EMBL/GenBank/DDBJ whole genome shotgun (WGS) entry which is preliminary data.</text>
</comment>
<evidence type="ECO:0000313" key="3">
    <source>
        <dbReference type="Proteomes" id="UP000023152"/>
    </source>
</evidence>
<dbReference type="PROSITE" id="PS51419">
    <property type="entry name" value="RAB"/>
    <property type="match status" value="1"/>
</dbReference>
<dbReference type="OMA" id="CHYRNTN"/>
<dbReference type="PRINTS" id="PR00449">
    <property type="entry name" value="RASTRNSFRMNG"/>
</dbReference>
<dbReference type="FunFam" id="3.40.50.300:FF:001447">
    <property type="entry name" value="Ras-related protein Rab-1B"/>
    <property type="match status" value="1"/>
</dbReference>
<dbReference type="Pfam" id="PF00071">
    <property type="entry name" value="Ras"/>
    <property type="match status" value="1"/>
</dbReference>
<name>X6LPT0_RETFI</name>
<protein>
    <submittedName>
        <fullName evidence="2">GTP-binding protein YPTM1</fullName>
    </submittedName>
</protein>
<evidence type="ECO:0000313" key="2">
    <source>
        <dbReference type="EMBL" id="ETO03361.1"/>
    </source>
</evidence>
<keyword evidence="1" id="KW-0547">Nucleotide-binding</keyword>
<dbReference type="Proteomes" id="UP000023152">
    <property type="component" value="Unassembled WGS sequence"/>
</dbReference>
<dbReference type="PROSITE" id="PS51421">
    <property type="entry name" value="RAS"/>
    <property type="match status" value="1"/>
</dbReference>
<gene>
    <name evidence="2" type="ORF">RFI_34052</name>
</gene>
<dbReference type="GO" id="GO:0005525">
    <property type="term" value="F:GTP binding"/>
    <property type="evidence" value="ECO:0007669"/>
    <property type="project" value="InterPro"/>
</dbReference>
<dbReference type="SUPFAM" id="SSF52540">
    <property type="entry name" value="P-loop containing nucleoside triphosphate hydrolases"/>
    <property type="match status" value="1"/>
</dbReference>
<dbReference type="SMART" id="SM00174">
    <property type="entry name" value="RHO"/>
    <property type="match status" value="1"/>
</dbReference>
<evidence type="ECO:0000256" key="1">
    <source>
        <dbReference type="ARBA" id="ARBA00022741"/>
    </source>
</evidence>
<reference evidence="2 3" key="1">
    <citation type="journal article" date="2013" name="Curr. Biol.">
        <title>The Genome of the Foraminiferan Reticulomyxa filosa.</title>
        <authorList>
            <person name="Glockner G."/>
            <person name="Hulsmann N."/>
            <person name="Schleicher M."/>
            <person name="Noegel A.A."/>
            <person name="Eichinger L."/>
            <person name="Gallinger C."/>
            <person name="Pawlowski J."/>
            <person name="Sierra R."/>
            <person name="Euteneuer U."/>
            <person name="Pillet L."/>
            <person name="Moustafa A."/>
            <person name="Platzer M."/>
            <person name="Groth M."/>
            <person name="Szafranski K."/>
            <person name="Schliwa M."/>
        </authorList>
    </citation>
    <scope>NUCLEOTIDE SEQUENCE [LARGE SCALE GENOMIC DNA]</scope>
</reference>
<sequence>MCSSFVVFFDERKDMVIFLKVNLKAYFLKNNCEGKKTTNNKKKKKTQSQGQERFRQITSAYYRGAHGVILVYDITQKSSFEHVQDWLDEVHKCTGDNVIKLVVGNKADLIELREVEETVAQAYAQRVNSSFVETSAKTASNVDKAFLTIAQQLVASRYFFVFVFVLQM</sequence>
<dbReference type="GO" id="GO:0003924">
    <property type="term" value="F:GTPase activity"/>
    <property type="evidence" value="ECO:0007669"/>
    <property type="project" value="InterPro"/>
</dbReference>
<dbReference type="AlphaFoldDB" id="X6LPT0"/>